<dbReference type="Proteomes" id="UP000018227">
    <property type="component" value="Unassembled WGS sequence"/>
</dbReference>
<dbReference type="SUPFAM" id="SSF50494">
    <property type="entry name" value="Trypsin-like serine proteases"/>
    <property type="match status" value="1"/>
</dbReference>
<evidence type="ECO:0000256" key="5">
    <source>
        <dbReference type="SAM" id="Phobius"/>
    </source>
</evidence>
<organism evidence="7 8">
    <name type="scientific">Catonella morbi ATCC 51271</name>
    <dbReference type="NCBI Taxonomy" id="592026"/>
    <lineage>
        <taxon>Bacteria</taxon>
        <taxon>Bacillati</taxon>
        <taxon>Bacillota</taxon>
        <taxon>Clostridia</taxon>
        <taxon>Lachnospirales</taxon>
        <taxon>Lachnospiraceae</taxon>
        <taxon>Catonella</taxon>
    </lineage>
</organism>
<dbReference type="Pfam" id="PF13180">
    <property type="entry name" value="PDZ_2"/>
    <property type="match status" value="1"/>
</dbReference>
<comment type="caution">
    <text evidence="7">The sequence shown here is derived from an EMBL/GenBank/DDBJ whole genome shotgun (WGS) entry which is preliminary data.</text>
</comment>
<dbReference type="SMART" id="SM00228">
    <property type="entry name" value="PDZ"/>
    <property type="match status" value="1"/>
</dbReference>
<reference evidence="7 8" key="1">
    <citation type="submission" date="2013-06" db="EMBL/GenBank/DDBJ databases">
        <authorList>
            <person name="Weinstock G."/>
            <person name="Sodergren E."/>
            <person name="Clifton S."/>
            <person name="Fulton L."/>
            <person name="Fulton B."/>
            <person name="Courtney L."/>
            <person name="Fronick C."/>
            <person name="Harrison M."/>
            <person name="Strong C."/>
            <person name="Farmer C."/>
            <person name="Delahaunty K."/>
            <person name="Markovic C."/>
            <person name="Hall O."/>
            <person name="Minx P."/>
            <person name="Tomlinson C."/>
            <person name="Mitreva M."/>
            <person name="Nelson J."/>
            <person name="Hou S."/>
            <person name="Wollam A."/>
            <person name="Pepin K.H."/>
            <person name="Johnson M."/>
            <person name="Bhonagiri V."/>
            <person name="Nash W.E."/>
            <person name="Warren W."/>
            <person name="Chinwalla A."/>
            <person name="Mardis E.R."/>
            <person name="Wilson R.K."/>
        </authorList>
    </citation>
    <scope>NUCLEOTIDE SEQUENCE [LARGE SCALE GENOMIC DNA]</scope>
    <source>
        <strain evidence="7 8">ATCC 51271</strain>
    </source>
</reference>
<dbReference type="InterPro" id="IPR043504">
    <property type="entry name" value="Peptidase_S1_PA_chymotrypsin"/>
</dbReference>
<dbReference type="PANTHER" id="PTHR22939">
    <property type="entry name" value="SERINE PROTEASE FAMILY S1C HTRA-RELATED"/>
    <property type="match status" value="1"/>
</dbReference>
<protein>
    <submittedName>
        <fullName evidence="7">PDZ/DHR/GLGF domain protein</fullName>
    </submittedName>
</protein>
<proteinExistence type="inferred from homology"/>
<keyword evidence="5" id="KW-1133">Transmembrane helix</keyword>
<sequence>MSDDKDYKFINEKIVPKKMHPVKKFLLGLIAVIVLGLIFGAVERVVFEVTGEVLPHFQIFKKNNSIELGKKEEAATGTAIASEGAVEEKKEPEPATNKKQVKIIEKRISADLSDYKQALKQFGELADKQNQSVVEVQSVVKSKDWFENPYEAVNKAAGYIIALQNDEAYILTSYKGIKEADKIKVKFKQGFLTDGTVKNYSVNLELALIVVNLKGIAKKDEIEPLELDKISYKNIGEPIMAIGNPNGNIYSVLPGVITSTETMLRVDDYCLDSQFTDITISKNGDALFVDFDGNVIGMYFKGSSDSTQIVSISKIMTFLEKIINDEALPYIGIKSKDFEGAEEKTGISGGVLIDSVTKGSPADDAGFKEGDIIYELDGEHIETMDDYETQLESKKPKDKVKALIYRVTRNEGKKLELEIEIGDSRGIK</sequence>
<dbReference type="InterPro" id="IPR001478">
    <property type="entry name" value="PDZ"/>
</dbReference>
<keyword evidence="2" id="KW-0645">Protease</keyword>
<keyword evidence="3" id="KW-0378">Hydrolase</keyword>
<dbReference type="InterPro" id="IPR001940">
    <property type="entry name" value="Peptidase_S1C"/>
</dbReference>
<dbReference type="Pfam" id="PF13365">
    <property type="entry name" value="Trypsin_2"/>
    <property type="match status" value="1"/>
</dbReference>
<dbReference type="OrthoDB" id="1765023at2"/>
<dbReference type="eggNOG" id="COG0265">
    <property type="taxonomic scope" value="Bacteria"/>
</dbReference>
<feature type="transmembrane region" description="Helical" evidence="5">
    <location>
        <begin position="25"/>
        <end position="42"/>
    </location>
</feature>
<dbReference type="SUPFAM" id="SSF50156">
    <property type="entry name" value="PDZ domain-like"/>
    <property type="match status" value="1"/>
</dbReference>
<dbReference type="PANTHER" id="PTHR22939:SF129">
    <property type="entry name" value="SERINE PROTEASE HTRA2, MITOCHONDRIAL"/>
    <property type="match status" value="1"/>
</dbReference>
<keyword evidence="5" id="KW-0472">Membrane</keyword>
<evidence type="ECO:0000256" key="3">
    <source>
        <dbReference type="ARBA" id="ARBA00022801"/>
    </source>
</evidence>
<gene>
    <name evidence="7" type="ORF">GCWU0000282_002212</name>
</gene>
<evidence type="ECO:0000313" key="7">
    <source>
        <dbReference type="EMBL" id="ESL02620.1"/>
    </source>
</evidence>
<dbReference type="Gene3D" id="2.40.10.10">
    <property type="entry name" value="Trypsin-like serine proteases"/>
    <property type="match status" value="2"/>
</dbReference>
<dbReference type="InterPro" id="IPR036034">
    <property type="entry name" value="PDZ_sf"/>
</dbReference>
<name>V2Z6S8_9FIRM</name>
<dbReference type="InterPro" id="IPR009003">
    <property type="entry name" value="Peptidase_S1_PA"/>
</dbReference>
<dbReference type="STRING" id="592026.GCWU0000282_002212"/>
<keyword evidence="8" id="KW-1185">Reference proteome</keyword>
<dbReference type="HOGENOM" id="CLU_020120_5_0_9"/>
<dbReference type="EMBL" id="ACIL03000014">
    <property type="protein sequence ID" value="ESL02620.1"/>
    <property type="molecule type" value="Genomic_DNA"/>
</dbReference>
<evidence type="ECO:0000256" key="2">
    <source>
        <dbReference type="ARBA" id="ARBA00022670"/>
    </source>
</evidence>
<comment type="similarity">
    <text evidence="1">Belongs to the peptidase S1C family.</text>
</comment>
<dbReference type="RefSeq" id="WP_023355077.1">
    <property type="nucleotide sequence ID" value="NZ_KI535368.1"/>
</dbReference>
<dbReference type="GO" id="GO:0004252">
    <property type="term" value="F:serine-type endopeptidase activity"/>
    <property type="evidence" value="ECO:0007669"/>
    <property type="project" value="InterPro"/>
</dbReference>
<feature type="domain" description="PDZ" evidence="6">
    <location>
        <begin position="316"/>
        <end position="408"/>
    </location>
</feature>
<dbReference type="Gene3D" id="2.30.42.10">
    <property type="match status" value="1"/>
</dbReference>
<evidence type="ECO:0000256" key="1">
    <source>
        <dbReference type="ARBA" id="ARBA00010541"/>
    </source>
</evidence>
<dbReference type="GO" id="GO:0006508">
    <property type="term" value="P:proteolysis"/>
    <property type="evidence" value="ECO:0007669"/>
    <property type="project" value="UniProtKB-KW"/>
</dbReference>
<feature type="region of interest" description="Disordered" evidence="4">
    <location>
        <begin position="79"/>
        <end position="98"/>
    </location>
</feature>
<dbReference type="PROSITE" id="PS50106">
    <property type="entry name" value="PDZ"/>
    <property type="match status" value="1"/>
</dbReference>
<evidence type="ECO:0000256" key="4">
    <source>
        <dbReference type="SAM" id="MobiDB-lite"/>
    </source>
</evidence>
<evidence type="ECO:0000259" key="6">
    <source>
        <dbReference type="PROSITE" id="PS50106"/>
    </source>
</evidence>
<dbReference type="PRINTS" id="PR00834">
    <property type="entry name" value="PROTEASES2C"/>
</dbReference>
<keyword evidence="5" id="KW-0812">Transmembrane</keyword>
<evidence type="ECO:0000313" key="8">
    <source>
        <dbReference type="Proteomes" id="UP000018227"/>
    </source>
</evidence>
<accession>V2Z6S8</accession>
<dbReference type="AlphaFoldDB" id="V2Z6S8"/>